<reference evidence="2 4" key="1">
    <citation type="submission" date="2011-05" db="EMBL/GenBank/DDBJ databases">
        <authorList>
            <person name="Muzny D."/>
            <person name="Qin X."/>
            <person name="Deng J."/>
            <person name="Jiang H."/>
            <person name="Liu Y."/>
            <person name="Qu J."/>
            <person name="Song X.-Z."/>
            <person name="Zhang L."/>
            <person name="Thornton R."/>
            <person name="Coyle M."/>
            <person name="Francisco L."/>
            <person name="Jackson L."/>
            <person name="Javaid M."/>
            <person name="Korchina V."/>
            <person name="Kovar C."/>
            <person name="Mata R."/>
            <person name="Mathew T."/>
            <person name="Ngo R."/>
            <person name="Nguyen L."/>
            <person name="Nguyen N."/>
            <person name="Okwuonu G."/>
            <person name="Ongeri F."/>
            <person name="Pham C."/>
            <person name="Simmons D."/>
            <person name="Wilczek-Boney K."/>
            <person name="Hale W."/>
            <person name="Jakkamsetti A."/>
            <person name="Pham P."/>
            <person name="Ruth R."/>
            <person name="San Lucas F."/>
            <person name="Warren J."/>
            <person name="Zhang J."/>
            <person name="Zhao Z."/>
            <person name="Zhou C."/>
            <person name="Zhu D."/>
            <person name="Lee S."/>
            <person name="Bess C."/>
            <person name="Blankenburg K."/>
            <person name="Forbes L."/>
            <person name="Fu Q."/>
            <person name="Gubbala S."/>
            <person name="Hirani K."/>
            <person name="Jayaseelan J.C."/>
            <person name="Lara F."/>
            <person name="Munidasa M."/>
            <person name="Palculict T."/>
            <person name="Patil S."/>
            <person name="Pu L.-L."/>
            <person name="Saada N."/>
            <person name="Tang L."/>
            <person name="Weissenberger G."/>
            <person name="Zhu Y."/>
            <person name="Hemphill L."/>
            <person name="Shang Y."/>
            <person name="Youmans B."/>
            <person name="Ayvaz T."/>
            <person name="Ross M."/>
            <person name="Santibanez J."/>
            <person name="Aqrawi P."/>
            <person name="Gross S."/>
            <person name="Joshi V."/>
            <person name="Fowler G."/>
            <person name="Nazareth L."/>
            <person name="Reid J."/>
            <person name="Worley K."/>
            <person name="Petrosino J."/>
            <person name="Highlander S."/>
            <person name="Gibbs R."/>
        </authorList>
    </citation>
    <scope>NUCLEOTIDE SEQUENCE [LARGE SCALE GENOMIC DNA]</scope>
    <source>
        <strain evidence="2 4">ATCC 33926</strain>
    </source>
</reference>
<name>A0AA36ULW3_9NEIS</name>
<dbReference type="SMART" id="SM00332">
    <property type="entry name" value="PP2Cc"/>
    <property type="match status" value="1"/>
</dbReference>
<evidence type="ECO:0000259" key="1">
    <source>
        <dbReference type="PROSITE" id="PS51746"/>
    </source>
</evidence>
<dbReference type="Pfam" id="PF13672">
    <property type="entry name" value="PP2C_2"/>
    <property type="match status" value="1"/>
</dbReference>
<organism evidence="2 4">
    <name type="scientific">Neisseria macacae ATCC 33926</name>
    <dbReference type="NCBI Taxonomy" id="997348"/>
    <lineage>
        <taxon>Bacteria</taxon>
        <taxon>Pseudomonadati</taxon>
        <taxon>Pseudomonadota</taxon>
        <taxon>Betaproteobacteria</taxon>
        <taxon>Neisseriales</taxon>
        <taxon>Neisseriaceae</taxon>
        <taxon>Neisseria</taxon>
    </lineage>
</organism>
<dbReference type="RefSeq" id="WP_003776330.1">
    <property type="nucleotide sequence ID" value="NZ_CP094241.1"/>
</dbReference>
<sequence length="247" mass="27425">MFQLAYFQMVGAGKARNQDALFDGTAVRQVRLHKTRVSEAEDAVRLAVADGVSSSPAAHLASRFWLDAFVREGDAEGRFLRRLHGSFCDTLAEEYFGSSSTFASAVVEADGLCRICNVGDSRVYHISAEGHWRQVSHDHTVLADLIEQGEARADTEYADMYYALAHCLIADDEETHFKIFTDSFTLQRGEAVLVCSDGLHDALSHERLEALWNASPSLLDKLEALRRAVKRVPYHDDCSVAVCLRQG</sequence>
<dbReference type="PROSITE" id="PS51746">
    <property type="entry name" value="PPM_2"/>
    <property type="match status" value="1"/>
</dbReference>
<keyword evidence="5" id="KW-1185">Reference proteome</keyword>
<dbReference type="EMBL" id="AFQE01000022">
    <property type="protein sequence ID" value="EGQ78128.1"/>
    <property type="molecule type" value="Genomic_DNA"/>
</dbReference>
<evidence type="ECO:0000313" key="5">
    <source>
        <dbReference type="Proteomes" id="UP000829455"/>
    </source>
</evidence>
<dbReference type="SUPFAM" id="SSF81606">
    <property type="entry name" value="PP2C-like"/>
    <property type="match status" value="1"/>
</dbReference>
<dbReference type="InterPro" id="IPR036457">
    <property type="entry name" value="PPM-type-like_dom_sf"/>
</dbReference>
<reference evidence="3 5" key="2">
    <citation type="submission" date="2022-03" db="EMBL/GenBank/DDBJ databases">
        <title>Genome sequencing of Neisseria macacae.</title>
        <authorList>
            <person name="Baek M.-G."/>
        </authorList>
    </citation>
    <scope>NUCLEOTIDE SEQUENCE [LARGE SCALE GENOMIC DNA]</scope>
    <source>
        <strain evidence="3 5">ATCC 33926</strain>
    </source>
</reference>
<gene>
    <name evidence="2" type="ORF">HMPREF9418_0353</name>
    <name evidence="3" type="ORF">MON40_11430</name>
</gene>
<evidence type="ECO:0000313" key="3">
    <source>
        <dbReference type="EMBL" id="UNV84600.1"/>
    </source>
</evidence>
<dbReference type="Proteomes" id="UP000004982">
    <property type="component" value="Unassembled WGS sequence"/>
</dbReference>
<dbReference type="EMBL" id="CP094241">
    <property type="protein sequence ID" value="UNV84600.1"/>
    <property type="molecule type" value="Genomic_DNA"/>
</dbReference>
<dbReference type="AlphaFoldDB" id="A0AA36ULW3"/>
<evidence type="ECO:0000313" key="2">
    <source>
        <dbReference type="EMBL" id="EGQ78128.1"/>
    </source>
</evidence>
<dbReference type="Gene3D" id="3.60.40.10">
    <property type="entry name" value="PPM-type phosphatase domain"/>
    <property type="match status" value="1"/>
</dbReference>
<evidence type="ECO:0000313" key="4">
    <source>
        <dbReference type="Proteomes" id="UP000004982"/>
    </source>
</evidence>
<dbReference type="SMART" id="SM00331">
    <property type="entry name" value="PP2C_SIG"/>
    <property type="match status" value="1"/>
</dbReference>
<feature type="domain" description="PPM-type phosphatase" evidence="1">
    <location>
        <begin position="24"/>
        <end position="245"/>
    </location>
</feature>
<accession>A0AA36ULW3</accession>
<protein>
    <submittedName>
        <fullName evidence="3">Protein phosphatase 2C domain-containing protein</fullName>
    </submittedName>
</protein>
<dbReference type="InterPro" id="IPR001932">
    <property type="entry name" value="PPM-type_phosphatase-like_dom"/>
</dbReference>
<proteinExistence type="predicted"/>
<dbReference type="Proteomes" id="UP000829455">
    <property type="component" value="Chromosome"/>
</dbReference>